<keyword evidence="2" id="KW-1185">Reference proteome</keyword>
<comment type="caution">
    <text evidence="1">The sequence shown here is derived from an EMBL/GenBank/DDBJ whole genome shotgun (WGS) entry which is preliminary data.</text>
</comment>
<protein>
    <submittedName>
        <fullName evidence="1">Uncharacterized protein</fullName>
    </submittedName>
</protein>
<proteinExistence type="predicted"/>
<reference evidence="1" key="1">
    <citation type="submission" date="2020-03" db="EMBL/GenBank/DDBJ databases">
        <title>Castanea mollissima Vanexum genome sequencing.</title>
        <authorList>
            <person name="Staton M."/>
        </authorList>
    </citation>
    <scope>NUCLEOTIDE SEQUENCE</scope>
    <source>
        <tissue evidence="1">Leaf</tissue>
    </source>
</reference>
<name>A0A8J4QNA4_9ROSI</name>
<evidence type="ECO:0000313" key="2">
    <source>
        <dbReference type="Proteomes" id="UP000737018"/>
    </source>
</evidence>
<gene>
    <name evidence="1" type="ORF">CMV_018360</name>
</gene>
<dbReference type="EMBL" id="JRKL02003061">
    <property type="protein sequence ID" value="KAF3956520.1"/>
    <property type="molecule type" value="Genomic_DNA"/>
</dbReference>
<evidence type="ECO:0000313" key="1">
    <source>
        <dbReference type="EMBL" id="KAF3956520.1"/>
    </source>
</evidence>
<sequence length="81" mass="8540">MQDSNFFPLFSRHQDPMASMIKTSKISLLICSPLVNIGWLGWVSVGAVEDAGGADVEEDDMVAGAEVVLDGPFDGVGTLIA</sequence>
<accession>A0A8J4QNA4</accession>
<dbReference type="Proteomes" id="UP000737018">
    <property type="component" value="Unassembled WGS sequence"/>
</dbReference>
<dbReference type="AlphaFoldDB" id="A0A8J4QNA4"/>
<organism evidence="1 2">
    <name type="scientific">Castanea mollissima</name>
    <name type="common">Chinese chestnut</name>
    <dbReference type="NCBI Taxonomy" id="60419"/>
    <lineage>
        <taxon>Eukaryota</taxon>
        <taxon>Viridiplantae</taxon>
        <taxon>Streptophyta</taxon>
        <taxon>Embryophyta</taxon>
        <taxon>Tracheophyta</taxon>
        <taxon>Spermatophyta</taxon>
        <taxon>Magnoliopsida</taxon>
        <taxon>eudicotyledons</taxon>
        <taxon>Gunneridae</taxon>
        <taxon>Pentapetalae</taxon>
        <taxon>rosids</taxon>
        <taxon>fabids</taxon>
        <taxon>Fagales</taxon>
        <taxon>Fagaceae</taxon>
        <taxon>Castanea</taxon>
    </lineage>
</organism>